<dbReference type="RefSeq" id="WP_312674838.1">
    <property type="nucleotide sequence ID" value="NZ_JAVSJA010000001.1"/>
</dbReference>
<evidence type="ECO:0000256" key="4">
    <source>
        <dbReference type="ARBA" id="ARBA00022679"/>
    </source>
</evidence>
<evidence type="ECO:0000256" key="1">
    <source>
        <dbReference type="ARBA" id="ARBA00004776"/>
    </source>
</evidence>
<comment type="pathway">
    <text evidence="1">Cell wall biogenesis; cell wall polysaccharide biosynthesis.</text>
</comment>
<evidence type="ECO:0000256" key="3">
    <source>
        <dbReference type="ARBA" id="ARBA00022676"/>
    </source>
</evidence>
<keyword evidence="3 7" id="KW-0328">Glycosyltransferase</keyword>
<comment type="caution">
    <text evidence="7">The sequence shown here is derived from an EMBL/GenBank/DDBJ whole genome shotgun (WGS) entry which is preliminary data.</text>
</comment>
<feature type="domain" description="Glycosyltransferase 2-like" evidence="6">
    <location>
        <begin position="8"/>
        <end position="128"/>
    </location>
</feature>
<keyword evidence="4 7" id="KW-0808">Transferase</keyword>
<protein>
    <submittedName>
        <fullName evidence="7">Glycosyltransferase family 2 protein</fullName>
        <ecNumber evidence="7">2.4.-.-</ecNumber>
    </submittedName>
</protein>
<dbReference type="Pfam" id="PF00535">
    <property type="entry name" value="Glycos_transf_2"/>
    <property type="match status" value="1"/>
</dbReference>
<keyword evidence="5" id="KW-0472">Membrane</keyword>
<dbReference type="GO" id="GO:0016757">
    <property type="term" value="F:glycosyltransferase activity"/>
    <property type="evidence" value="ECO:0007669"/>
    <property type="project" value="UniProtKB-KW"/>
</dbReference>
<dbReference type="InterPro" id="IPR001173">
    <property type="entry name" value="Glyco_trans_2-like"/>
</dbReference>
<dbReference type="SUPFAM" id="SSF53448">
    <property type="entry name" value="Nucleotide-diphospho-sugar transferases"/>
    <property type="match status" value="1"/>
</dbReference>
<dbReference type="EMBL" id="JAVSJA010000001">
    <property type="protein sequence ID" value="MDT3676201.1"/>
    <property type="molecule type" value="Genomic_DNA"/>
</dbReference>
<comment type="similarity">
    <text evidence="2">Belongs to the glycosyltransferase 2 family.</text>
</comment>
<name>A0ABU3HNU4_9CHRO</name>
<dbReference type="InterPro" id="IPR029044">
    <property type="entry name" value="Nucleotide-diphossugar_trans"/>
</dbReference>
<organism evidence="7 8">
    <name type="scientific">Microcystis wesenbergii NRERC-220</name>
    <dbReference type="NCBI Taxonomy" id="3068991"/>
    <lineage>
        <taxon>Bacteria</taxon>
        <taxon>Bacillati</taxon>
        <taxon>Cyanobacteriota</taxon>
        <taxon>Cyanophyceae</taxon>
        <taxon>Oscillatoriophycideae</taxon>
        <taxon>Chroococcales</taxon>
        <taxon>Microcystaceae</taxon>
        <taxon>Microcystis</taxon>
    </lineage>
</organism>
<accession>A0ABU3HNU4</accession>
<dbReference type="EC" id="2.4.-.-" evidence="7"/>
<reference evidence="7" key="1">
    <citation type="submission" date="2023-08" db="EMBL/GenBank/DDBJ databases">
        <authorList>
            <person name="Park H.-K."/>
            <person name="Kim I.-S."/>
        </authorList>
    </citation>
    <scope>NUCLEOTIDE SEQUENCE</scope>
    <source>
        <strain evidence="7">NRERC-220</strain>
    </source>
</reference>
<dbReference type="PANTHER" id="PTHR43179:SF12">
    <property type="entry name" value="GALACTOFURANOSYLTRANSFERASE GLFT2"/>
    <property type="match status" value="1"/>
</dbReference>
<gene>
    <name evidence="7" type="ORF">RAM70_17420</name>
</gene>
<keyword evidence="5" id="KW-1133">Transmembrane helix</keyword>
<evidence type="ECO:0000259" key="6">
    <source>
        <dbReference type="Pfam" id="PF00535"/>
    </source>
</evidence>
<evidence type="ECO:0000313" key="7">
    <source>
        <dbReference type="EMBL" id="MDT3676201.1"/>
    </source>
</evidence>
<proteinExistence type="inferred from homology"/>
<evidence type="ECO:0000256" key="5">
    <source>
        <dbReference type="SAM" id="Phobius"/>
    </source>
</evidence>
<dbReference type="Gene3D" id="3.90.550.10">
    <property type="entry name" value="Spore Coat Polysaccharide Biosynthesis Protein SpsA, Chain A"/>
    <property type="match status" value="1"/>
</dbReference>
<feature type="transmembrane region" description="Helical" evidence="5">
    <location>
        <begin position="269"/>
        <end position="289"/>
    </location>
</feature>
<evidence type="ECO:0000256" key="2">
    <source>
        <dbReference type="ARBA" id="ARBA00006739"/>
    </source>
</evidence>
<keyword evidence="5" id="KW-0812">Transmembrane</keyword>
<evidence type="ECO:0000313" key="8">
    <source>
        <dbReference type="Proteomes" id="UP001180650"/>
    </source>
</evidence>
<dbReference type="Proteomes" id="UP001180650">
    <property type="component" value="Unassembled WGS sequence"/>
</dbReference>
<keyword evidence="8" id="KW-1185">Reference proteome</keyword>
<sequence length="311" mass="35729">MTKEPVYIIIPVHNRKAITLKCLETLENNGDLDQYHVIVVDDGSSDGTSSAIQSQYPDVIILQGDGNLWWTGAIKMGMEYAYQQGAEYFIWLNDDCLVSRNTIQNLTSFCQINSQAIIGCQGREKYDLNKISFGGKSKKWLSDYELISCPQGQVRECELLSGNLVCFSQELVSIIGYPNTSLVPHYGGDSLYLIKARKSGFRIFVDNRNQIYNILGESKTAPHRWLIQEGKTEDIIRLLFCRQSLLSWRVWLALNLEEYGRFLGSLSFLVYYTIRFLIPVSLITLLRLFPLKFRYKLSEIKRKIVISQTNY</sequence>
<dbReference type="PANTHER" id="PTHR43179">
    <property type="entry name" value="RHAMNOSYLTRANSFERASE WBBL"/>
    <property type="match status" value="1"/>
</dbReference>